<dbReference type="PROSITE" id="PS50206">
    <property type="entry name" value="RHODANESE_3"/>
    <property type="match status" value="1"/>
</dbReference>
<dbReference type="InterPro" id="IPR012854">
    <property type="entry name" value="Cu_amine_oxidase-like_N"/>
</dbReference>
<dbReference type="AlphaFoldDB" id="A0A848MEL7"/>
<gene>
    <name evidence="3" type="ORF">HII30_18895</name>
</gene>
<dbReference type="Pfam" id="PF07833">
    <property type="entry name" value="Cu_amine_oxidN1"/>
    <property type="match status" value="1"/>
</dbReference>
<reference evidence="3 4" key="1">
    <citation type="submission" date="2020-04" db="EMBL/GenBank/DDBJ databases">
        <title>Paenibacillus algicola sp. nov., a novel marine bacterium producing alginate lyase.</title>
        <authorList>
            <person name="Huang H."/>
        </authorList>
    </citation>
    <scope>NUCLEOTIDE SEQUENCE [LARGE SCALE GENOMIC DNA]</scope>
    <source>
        <strain evidence="3 4">L7-75</strain>
    </source>
</reference>
<organism evidence="3 4">
    <name type="scientific">Paenibacillus lemnae</name>
    <dbReference type="NCBI Taxonomy" id="1330551"/>
    <lineage>
        <taxon>Bacteria</taxon>
        <taxon>Bacillati</taxon>
        <taxon>Bacillota</taxon>
        <taxon>Bacilli</taxon>
        <taxon>Bacillales</taxon>
        <taxon>Paenibacillaceae</taxon>
        <taxon>Paenibacillus</taxon>
    </lineage>
</organism>
<dbReference type="InterPro" id="IPR018711">
    <property type="entry name" value="NAGPA"/>
</dbReference>
<proteinExistence type="predicted"/>
<dbReference type="Proteomes" id="UP000565468">
    <property type="component" value="Unassembled WGS sequence"/>
</dbReference>
<dbReference type="Gene3D" id="3.40.250.10">
    <property type="entry name" value="Rhodanese-like domain"/>
    <property type="match status" value="1"/>
</dbReference>
<dbReference type="InterPro" id="IPR036582">
    <property type="entry name" value="Mao_N_sf"/>
</dbReference>
<name>A0A848MEL7_PAELE</name>
<dbReference type="PANTHER" id="PTHR40446">
    <property type="entry name" value="N-ACETYLGLUCOSAMINE-1-PHOSPHODIESTER ALPHA-N-ACETYLGLUCOSAMINIDASE"/>
    <property type="match status" value="1"/>
</dbReference>
<evidence type="ECO:0000313" key="3">
    <source>
        <dbReference type="EMBL" id="NMO97834.1"/>
    </source>
</evidence>
<sequence length="378" mass="41050">MKTWSLILAFTLLIISIPMNEADAAVPKMTVIVDENNQSFIPVGLVKSYTGVKASFTASQKKIQLQDDNRTIIMILGQKSFSVNQEKKSLDAAPFRDSSGAVYIPLKIAVQYLNFDIEWEKEISGIRISRDQKSIVLPVVSGKAGASSSKPVTSTRKSFKVGSRSLSANMVTISLLHPKTELDVVLAHNKIGRVEDLRSMARRNQAVAAINGTFFDAYTAGSFKAPYGYIFSGGQMLKNSPADRRTVFSFNQNYLSQLIPGLEFKNHYNNHDVLGALQAGPLLVVNGKVSLDFTGFRDPKIRTGGGARSALGITKDHKLILMTTGGATIAQLAEMMRQAGAYQAMNLDGGASSGLYYNGAYVTTPGRQISNALVVRLK</sequence>
<comment type="caution">
    <text evidence="3">The sequence shown here is derived from an EMBL/GenBank/DDBJ whole genome shotgun (WGS) entry which is preliminary data.</text>
</comment>
<dbReference type="InterPro" id="IPR001763">
    <property type="entry name" value="Rhodanese-like_dom"/>
</dbReference>
<feature type="domain" description="Rhodanese" evidence="2">
    <location>
        <begin position="309"/>
        <end position="363"/>
    </location>
</feature>
<accession>A0A848MEL7</accession>
<dbReference type="InterPro" id="IPR036873">
    <property type="entry name" value="Rhodanese-like_dom_sf"/>
</dbReference>
<dbReference type="Gene3D" id="3.30.457.10">
    <property type="entry name" value="Copper amine oxidase-like, N-terminal domain"/>
    <property type="match status" value="1"/>
</dbReference>
<dbReference type="EMBL" id="JABBPN010000024">
    <property type="protein sequence ID" value="NMO97834.1"/>
    <property type="molecule type" value="Genomic_DNA"/>
</dbReference>
<feature type="signal peptide" evidence="1">
    <location>
        <begin position="1"/>
        <end position="21"/>
    </location>
</feature>
<evidence type="ECO:0000259" key="2">
    <source>
        <dbReference type="PROSITE" id="PS50206"/>
    </source>
</evidence>
<evidence type="ECO:0000313" key="4">
    <source>
        <dbReference type="Proteomes" id="UP000565468"/>
    </source>
</evidence>
<dbReference type="SUPFAM" id="SSF55383">
    <property type="entry name" value="Copper amine oxidase, domain N"/>
    <property type="match status" value="1"/>
</dbReference>
<keyword evidence="1" id="KW-0732">Signal</keyword>
<feature type="chain" id="PRO_5039701607" evidence="1">
    <location>
        <begin position="22"/>
        <end position="378"/>
    </location>
</feature>
<evidence type="ECO:0000256" key="1">
    <source>
        <dbReference type="SAM" id="SignalP"/>
    </source>
</evidence>
<keyword evidence="4" id="KW-1185">Reference proteome</keyword>
<dbReference type="RefSeq" id="WP_169506649.1">
    <property type="nucleotide sequence ID" value="NZ_JABBPN010000024.1"/>
</dbReference>
<dbReference type="Pfam" id="PF09992">
    <property type="entry name" value="NAGPA"/>
    <property type="match status" value="1"/>
</dbReference>
<dbReference type="PANTHER" id="PTHR40446:SF2">
    <property type="entry name" value="N-ACETYLGLUCOSAMINE-1-PHOSPHODIESTER ALPHA-N-ACETYLGLUCOSAMINIDASE"/>
    <property type="match status" value="1"/>
</dbReference>
<protein>
    <submittedName>
        <fullName evidence="3">Copper amine oxidase</fullName>
    </submittedName>
</protein>